<evidence type="ECO:0000313" key="2">
    <source>
        <dbReference type="EMBL" id="KAH0818290.1"/>
    </source>
</evidence>
<dbReference type="AlphaFoldDB" id="A0A8J6HGC8"/>
<dbReference type="InterPro" id="IPR005135">
    <property type="entry name" value="Endo/exonuclease/phosphatase"/>
</dbReference>
<reference evidence="2" key="1">
    <citation type="journal article" date="2020" name="J Insects Food Feed">
        <title>The yellow mealworm (Tenebrio molitor) genome: a resource for the emerging insects as food and feed industry.</title>
        <authorList>
            <person name="Eriksson T."/>
            <person name="Andere A."/>
            <person name="Kelstrup H."/>
            <person name="Emery V."/>
            <person name="Picard C."/>
        </authorList>
    </citation>
    <scope>NUCLEOTIDE SEQUENCE</scope>
    <source>
        <strain evidence="2">Stoneville</strain>
        <tissue evidence="2">Whole head</tissue>
    </source>
</reference>
<gene>
    <name evidence="2" type="ORF">GEV33_004501</name>
</gene>
<feature type="domain" description="Endonuclease/exonuclease/phosphatase" evidence="1">
    <location>
        <begin position="83"/>
        <end position="191"/>
    </location>
</feature>
<dbReference type="InterPro" id="IPR036691">
    <property type="entry name" value="Endo/exonu/phosph_ase_sf"/>
</dbReference>
<reference evidence="2" key="2">
    <citation type="submission" date="2021-08" db="EMBL/GenBank/DDBJ databases">
        <authorList>
            <person name="Eriksson T."/>
        </authorList>
    </citation>
    <scope>NUCLEOTIDE SEQUENCE</scope>
    <source>
        <strain evidence="2">Stoneville</strain>
        <tissue evidence="2">Whole head</tissue>
    </source>
</reference>
<dbReference type="PANTHER" id="PTHR47510">
    <property type="entry name" value="REVERSE TRANSCRIPTASE DOMAIN-CONTAINING PROTEIN"/>
    <property type="match status" value="1"/>
</dbReference>
<dbReference type="PANTHER" id="PTHR47510:SF3">
    <property type="entry name" value="ENDO_EXONUCLEASE_PHOSPHATASE DOMAIN-CONTAINING PROTEIN"/>
    <property type="match status" value="1"/>
</dbReference>
<accession>A0A8J6HGC8</accession>
<dbReference type="Pfam" id="PF14529">
    <property type="entry name" value="Exo_endo_phos_2"/>
    <property type="match status" value="1"/>
</dbReference>
<comment type="caution">
    <text evidence="2">The sequence shown here is derived from an EMBL/GenBank/DDBJ whole genome shotgun (WGS) entry which is preliminary data.</text>
</comment>
<dbReference type="EMBL" id="JABDTM020017993">
    <property type="protein sequence ID" value="KAH0818290.1"/>
    <property type="molecule type" value="Genomic_DNA"/>
</dbReference>
<sequence>MHIFLQIRDEIKKLKQKIDFKKLLESLKSLNDKITLDRNNNKNTRGGGVLIAVRKGVPYTSKKTPNTSLETAAIQLADNGPAIVGAYNPPYNYFKVSELSKILAISNKTILAGDLNAKNTVWNCNSNETNGITLEKYLNSSGTSINFPNEPTHTPLNGTNPTTIDIFLAKNIQNYTRARTLNDLNSDHSPVCMETTYDGLEDVSRRITSFKNTDWTKFRSDINRAIKINSNIGTREKLNSEITKFTSILVEMSKKHSKEVDPTFRLQIPDDITQLMKERNKIRKIYQRTGASEDKNLMTKHNEEIKNRLEIHKRKFWNNKLKKLNTKDNSLWKMAKSLKKNRNELPPLQLVNGDEAVTDKEKAEALVSHFQSIHQDLFSISTPEQDRIDTEVEAMLKTESPPDNDYLDSMRTNPHEIFKIVKRLKIGKAFGEDNVQNIVLKNLPRKAIIQLNHIVNAIFKLNYFPVKFKSAVIIPIPKSGKNKMKISSYRPISLLSSTAKVVEKIIQIRLNKIIVKHRLDKPTQMGFKKNHSTTLQLARIINVILIEFNKDKTTAMKCVSMESTSQN</sequence>
<dbReference type="Gene3D" id="3.60.10.10">
    <property type="entry name" value="Endonuclease/exonuclease/phosphatase"/>
    <property type="match status" value="1"/>
</dbReference>
<organism evidence="2 3">
    <name type="scientific">Tenebrio molitor</name>
    <name type="common">Yellow mealworm beetle</name>
    <dbReference type="NCBI Taxonomy" id="7067"/>
    <lineage>
        <taxon>Eukaryota</taxon>
        <taxon>Metazoa</taxon>
        <taxon>Ecdysozoa</taxon>
        <taxon>Arthropoda</taxon>
        <taxon>Hexapoda</taxon>
        <taxon>Insecta</taxon>
        <taxon>Pterygota</taxon>
        <taxon>Neoptera</taxon>
        <taxon>Endopterygota</taxon>
        <taxon>Coleoptera</taxon>
        <taxon>Polyphaga</taxon>
        <taxon>Cucujiformia</taxon>
        <taxon>Tenebrionidae</taxon>
        <taxon>Tenebrio</taxon>
    </lineage>
</organism>
<dbReference type="Proteomes" id="UP000719412">
    <property type="component" value="Unassembled WGS sequence"/>
</dbReference>
<protein>
    <recommendedName>
        <fullName evidence="1">Endonuclease/exonuclease/phosphatase domain-containing protein</fullName>
    </recommendedName>
</protein>
<dbReference type="GO" id="GO:0003824">
    <property type="term" value="F:catalytic activity"/>
    <property type="evidence" value="ECO:0007669"/>
    <property type="project" value="InterPro"/>
</dbReference>
<name>A0A8J6HGC8_TENMO</name>
<evidence type="ECO:0000313" key="3">
    <source>
        <dbReference type="Proteomes" id="UP000719412"/>
    </source>
</evidence>
<proteinExistence type="predicted"/>
<keyword evidence="3" id="KW-1185">Reference proteome</keyword>
<evidence type="ECO:0000259" key="1">
    <source>
        <dbReference type="Pfam" id="PF14529"/>
    </source>
</evidence>
<dbReference type="SUPFAM" id="SSF56219">
    <property type="entry name" value="DNase I-like"/>
    <property type="match status" value="1"/>
</dbReference>